<comment type="catalytic activity">
    <reaction evidence="6">
        <text>5-methylsulfanyl-2,3-dioxopentyl phosphate + H2O = 1,2-dihydroxy-5-(methylsulfanyl)pent-1-en-3-one + phosphate</text>
        <dbReference type="Rhea" id="RHEA:21700"/>
        <dbReference type="ChEBI" id="CHEBI:15377"/>
        <dbReference type="ChEBI" id="CHEBI:43474"/>
        <dbReference type="ChEBI" id="CHEBI:49252"/>
        <dbReference type="ChEBI" id="CHEBI:58828"/>
        <dbReference type="EC" id="3.1.3.77"/>
    </reaction>
</comment>
<dbReference type="SFLD" id="SFLDG01133">
    <property type="entry name" value="C1.5.4:_Enolase-phosphatase_Li"/>
    <property type="match status" value="1"/>
</dbReference>
<keyword evidence="4 6" id="KW-0460">Magnesium</keyword>
<gene>
    <name evidence="6 7" type="primary">UTR4</name>
    <name evidence="7" type="ORF">E4U43_000904</name>
</gene>
<feature type="binding site" evidence="6">
    <location>
        <position position="15"/>
    </location>
    <ligand>
        <name>Mg(2+)</name>
        <dbReference type="ChEBI" id="CHEBI:18420"/>
    </ligand>
</feature>
<comment type="caution">
    <text evidence="7">The sequence shown here is derived from an EMBL/GenBank/DDBJ whole genome shotgun (WGS) entry which is preliminary data.</text>
</comment>
<dbReference type="EC" id="3.1.3.77" evidence="6"/>
<dbReference type="GO" id="GO:0043874">
    <property type="term" value="F:acireductone synthase activity"/>
    <property type="evidence" value="ECO:0007669"/>
    <property type="project" value="UniProtKB-EC"/>
</dbReference>
<evidence type="ECO:0000256" key="5">
    <source>
        <dbReference type="ARBA" id="ARBA00023167"/>
    </source>
</evidence>
<comment type="subunit">
    <text evidence="6">Monomer.</text>
</comment>
<keyword evidence="5 6" id="KW-0486">Methionine biosynthesis</keyword>
<dbReference type="GO" id="GO:0005634">
    <property type="term" value="C:nucleus"/>
    <property type="evidence" value="ECO:0007669"/>
    <property type="project" value="UniProtKB-SubCell"/>
</dbReference>
<dbReference type="PANTHER" id="PTHR20371">
    <property type="entry name" value="ENOLASE-PHOSPHATASE E1"/>
    <property type="match status" value="1"/>
</dbReference>
<dbReference type="AlphaFoldDB" id="A0A9P7N8Z7"/>
<feature type="binding site" evidence="6">
    <location>
        <position position="193"/>
    </location>
    <ligand>
        <name>Mg(2+)</name>
        <dbReference type="ChEBI" id="CHEBI:18420"/>
    </ligand>
</feature>
<dbReference type="Gene3D" id="3.40.50.1000">
    <property type="entry name" value="HAD superfamily/HAD-like"/>
    <property type="match status" value="1"/>
</dbReference>
<dbReference type="InterPro" id="IPR036412">
    <property type="entry name" value="HAD-like_sf"/>
</dbReference>
<dbReference type="SUPFAM" id="SSF56784">
    <property type="entry name" value="HAD-like"/>
    <property type="match status" value="1"/>
</dbReference>
<dbReference type="InterPro" id="IPR023214">
    <property type="entry name" value="HAD_sf"/>
</dbReference>
<comment type="pathway">
    <text evidence="6">Amino-acid biosynthesis; L-methionine biosynthesis via salvage pathway; L-methionine from S-methyl-5-thio-alpha-D-ribose 1-phosphate: step 3/6.</text>
</comment>
<feature type="binding site" evidence="6">
    <location>
        <position position="17"/>
    </location>
    <ligand>
        <name>Mg(2+)</name>
        <dbReference type="ChEBI" id="CHEBI:18420"/>
    </ligand>
</feature>
<dbReference type="Proteomes" id="UP000748025">
    <property type="component" value="Unassembled WGS sequence"/>
</dbReference>
<comment type="cofactor">
    <cofactor evidence="6">
        <name>Mg(2+)</name>
        <dbReference type="ChEBI" id="CHEBI:18420"/>
    </cofactor>
    <text evidence="6">Binds 1 Mg(2+) ion per subunit.</text>
</comment>
<feature type="binding site" evidence="6">
    <location>
        <begin position="129"/>
        <end position="130"/>
    </location>
    <ligand>
        <name>substrate</name>
    </ligand>
</feature>
<dbReference type="HAMAP" id="MF_03117">
    <property type="entry name" value="Salvage_MtnC_euk"/>
    <property type="match status" value="1"/>
</dbReference>
<dbReference type="InterPro" id="IPR023943">
    <property type="entry name" value="Enolase-ppase_E1"/>
</dbReference>
<organism evidence="7 8">
    <name type="scientific">Claviceps pusilla</name>
    <dbReference type="NCBI Taxonomy" id="123648"/>
    <lineage>
        <taxon>Eukaryota</taxon>
        <taxon>Fungi</taxon>
        <taxon>Dikarya</taxon>
        <taxon>Ascomycota</taxon>
        <taxon>Pezizomycotina</taxon>
        <taxon>Sordariomycetes</taxon>
        <taxon>Hypocreomycetidae</taxon>
        <taxon>Hypocreales</taxon>
        <taxon>Clavicipitaceae</taxon>
        <taxon>Claviceps</taxon>
    </lineage>
</organism>
<dbReference type="SFLD" id="SFLDG01129">
    <property type="entry name" value="C1.5:_HAD__Beta-PGM__Phosphata"/>
    <property type="match status" value="1"/>
</dbReference>
<comment type="pathway">
    <text evidence="6">Amino-acid biosynthesis; L-methionine biosynthesis via salvage pathway; L-methionine from S-methyl-5-thio-alpha-D-ribose 1-phosphate: step 4/6.</text>
</comment>
<name>A0A9P7N8Z7_9HYPO</name>
<dbReference type="OrthoDB" id="272500at2759"/>
<evidence type="ECO:0000256" key="4">
    <source>
        <dbReference type="ARBA" id="ARBA00022842"/>
    </source>
</evidence>
<dbReference type="GO" id="GO:0019509">
    <property type="term" value="P:L-methionine salvage from methylthioadenosine"/>
    <property type="evidence" value="ECO:0007669"/>
    <property type="project" value="UniProtKB-UniRule"/>
</dbReference>
<keyword evidence="3 6" id="KW-0378">Hydrolase</keyword>
<comment type="similarity">
    <text evidence="6">Belongs to the HAD-like hydrolase superfamily. MasA/MtnC family.</text>
</comment>
<keyword evidence="6" id="KW-0539">Nucleus</keyword>
<protein>
    <recommendedName>
        <fullName evidence="6">Enolase-phosphatase E1</fullName>
        <ecNumber evidence="6">3.1.3.77</ecNumber>
    </recommendedName>
    <alternativeName>
        <fullName evidence="6">2,3-diketo-5-methylthio-1-phosphopentane phosphatase</fullName>
    </alternativeName>
</protein>
<keyword evidence="1 6" id="KW-0028">Amino-acid biosynthesis</keyword>
<dbReference type="EMBL" id="SRPW01001276">
    <property type="protein sequence ID" value="KAG6003515.1"/>
    <property type="molecule type" value="Genomic_DNA"/>
</dbReference>
<evidence type="ECO:0000256" key="2">
    <source>
        <dbReference type="ARBA" id="ARBA00022723"/>
    </source>
</evidence>
<evidence type="ECO:0000313" key="8">
    <source>
        <dbReference type="Proteomes" id="UP000748025"/>
    </source>
</evidence>
<keyword evidence="8" id="KW-1185">Reference proteome</keyword>
<keyword evidence="2 6" id="KW-0479">Metal-binding</keyword>
<comment type="subcellular location">
    <subcellularLocation>
        <location evidence="6">Cytoplasm</location>
    </subcellularLocation>
    <subcellularLocation>
        <location evidence="6">Nucleus</location>
    </subcellularLocation>
</comment>
<dbReference type="GO" id="GO:0000287">
    <property type="term" value="F:magnesium ion binding"/>
    <property type="evidence" value="ECO:0007669"/>
    <property type="project" value="UniProtKB-UniRule"/>
</dbReference>
<dbReference type="Pfam" id="PF00702">
    <property type="entry name" value="Hydrolase"/>
    <property type="match status" value="1"/>
</dbReference>
<dbReference type="InterPro" id="IPR027511">
    <property type="entry name" value="ENOPH1_eukaryotes"/>
</dbReference>
<sequence length="254" mass="27709">MLANAFADFDVLVLDIEGTVCPITFVHDVLFPYALDALPQYLDQHWDSQGFAPYREAFPEDCRIDRDAFETHVRDLVARDVKAPYLKALQGLLWQAGYASGELKAPLFPDVGPFITAAHAAGKRICIYSSGSVKAQKLLFAHTNGTPSDLTMCISAWFDTVNAGPKTEVDSYKIILSSLGGLDDASRCLFLSDNINEVRAALLSGMRSLPVFRPGNAALPEDDDLSKLAINNFSSDADEKIHQCLAALEKAAQP</sequence>
<comment type="function">
    <text evidence="6">Bifunctional enzyme that catalyzes the enolization of 2,3-diketo-5-methylthiopentyl-1-phosphate (DK-MTP-1-P) into the intermediate 2-hydroxy-3-keto-5-methylthiopentenyl-1-phosphate (HK-MTPenyl-1-P), which is then dephosphorylated to form the acireductone 1,2-dihydroxy-3-keto-5-methylthiopentene (DHK-MTPene).</text>
</comment>
<feature type="binding site" evidence="6">
    <location>
        <position position="166"/>
    </location>
    <ligand>
        <name>substrate</name>
    </ligand>
</feature>
<reference evidence="7" key="1">
    <citation type="journal article" date="2020" name="bioRxiv">
        <title>Whole genome comparisons of ergot fungi reveals the divergence and evolution of species within the genus Claviceps are the result of varying mechanisms driving genome evolution and host range expansion.</title>
        <authorList>
            <person name="Wyka S.A."/>
            <person name="Mondo S.J."/>
            <person name="Liu M."/>
            <person name="Dettman J."/>
            <person name="Nalam V."/>
            <person name="Broders K.D."/>
        </authorList>
    </citation>
    <scope>NUCLEOTIDE SEQUENCE</scope>
    <source>
        <strain evidence="7">CCC 602</strain>
    </source>
</reference>
<dbReference type="Gene3D" id="1.10.720.60">
    <property type="match status" value="1"/>
</dbReference>
<evidence type="ECO:0000256" key="1">
    <source>
        <dbReference type="ARBA" id="ARBA00022605"/>
    </source>
</evidence>
<dbReference type="GO" id="GO:0005737">
    <property type="term" value="C:cytoplasm"/>
    <property type="evidence" value="ECO:0007669"/>
    <property type="project" value="UniProtKB-SubCell"/>
</dbReference>
<dbReference type="NCBIfam" id="TIGR01691">
    <property type="entry name" value="enolase-ppase"/>
    <property type="match status" value="1"/>
</dbReference>
<evidence type="ECO:0000313" key="7">
    <source>
        <dbReference type="EMBL" id="KAG6003515.1"/>
    </source>
</evidence>
<dbReference type="PANTHER" id="PTHR20371:SF1">
    <property type="entry name" value="ENOLASE-PHOSPHATASE E1"/>
    <property type="match status" value="1"/>
</dbReference>
<accession>A0A9P7N8Z7</accession>
<dbReference type="CDD" id="cd01629">
    <property type="entry name" value="HAD_EP"/>
    <property type="match status" value="1"/>
</dbReference>
<keyword evidence="6" id="KW-0963">Cytoplasm</keyword>
<proteinExistence type="inferred from homology"/>
<evidence type="ECO:0000256" key="6">
    <source>
        <dbReference type="HAMAP-Rule" id="MF_03117"/>
    </source>
</evidence>
<dbReference type="SFLD" id="SFLDS00003">
    <property type="entry name" value="Haloacid_Dehalogenase"/>
    <property type="match status" value="1"/>
</dbReference>
<evidence type="ECO:0000256" key="3">
    <source>
        <dbReference type="ARBA" id="ARBA00022801"/>
    </source>
</evidence>